<keyword evidence="5" id="KW-0539">Nucleus</keyword>
<dbReference type="PANTHER" id="PTHR11945">
    <property type="entry name" value="MADS BOX PROTEIN"/>
    <property type="match status" value="1"/>
</dbReference>
<dbReference type="GO" id="GO:0005634">
    <property type="term" value="C:nucleus"/>
    <property type="evidence" value="ECO:0007669"/>
    <property type="project" value="UniProtKB-SubCell"/>
</dbReference>
<organism evidence="7 8">
    <name type="scientific">Eutrema salsugineum</name>
    <name type="common">Saltwater cress</name>
    <name type="synonym">Sisymbrium salsugineum</name>
    <dbReference type="NCBI Taxonomy" id="72664"/>
    <lineage>
        <taxon>Eukaryota</taxon>
        <taxon>Viridiplantae</taxon>
        <taxon>Streptophyta</taxon>
        <taxon>Embryophyta</taxon>
        <taxon>Tracheophyta</taxon>
        <taxon>Spermatophyta</taxon>
        <taxon>Magnoliopsida</taxon>
        <taxon>eudicotyledons</taxon>
        <taxon>Gunneridae</taxon>
        <taxon>Pentapetalae</taxon>
        <taxon>rosids</taxon>
        <taxon>malvids</taxon>
        <taxon>Brassicales</taxon>
        <taxon>Brassicaceae</taxon>
        <taxon>Eutremeae</taxon>
        <taxon>Eutrema</taxon>
    </lineage>
</organism>
<evidence type="ECO:0000256" key="1">
    <source>
        <dbReference type="ARBA" id="ARBA00004123"/>
    </source>
</evidence>
<keyword evidence="3" id="KW-0238">DNA-binding</keyword>
<comment type="subcellular location">
    <subcellularLocation>
        <location evidence="1">Nucleus</location>
    </subcellularLocation>
</comment>
<name>V4KYJ4_EUTSA</name>
<dbReference type="eggNOG" id="KOG0014">
    <property type="taxonomic scope" value="Eukaryota"/>
</dbReference>
<dbReference type="GO" id="GO:0000981">
    <property type="term" value="F:DNA-binding transcription factor activity, RNA polymerase II-specific"/>
    <property type="evidence" value="ECO:0007669"/>
    <property type="project" value="TreeGrafter"/>
</dbReference>
<evidence type="ECO:0000259" key="6">
    <source>
        <dbReference type="PROSITE" id="PS50066"/>
    </source>
</evidence>
<dbReference type="PRINTS" id="PR00404">
    <property type="entry name" value="MADSDOMAIN"/>
</dbReference>
<keyword evidence="2" id="KW-0805">Transcription regulation</keyword>
<dbReference type="EMBL" id="KI517683">
    <property type="protein sequence ID" value="ESQ35072.1"/>
    <property type="molecule type" value="Genomic_DNA"/>
</dbReference>
<dbReference type="PANTHER" id="PTHR11945:SF405">
    <property type="entry name" value="MADS-BOX TRANSCRIPTION FACTOR FAMILY PROTEIN"/>
    <property type="match status" value="1"/>
</dbReference>
<dbReference type="Gramene" id="ESQ35072">
    <property type="protein sequence ID" value="ESQ35072"/>
    <property type="gene ID" value="EUTSA_v10009669mg"/>
</dbReference>
<accession>V4KYJ4</accession>
<evidence type="ECO:0000256" key="2">
    <source>
        <dbReference type="ARBA" id="ARBA00023015"/>
    </source>
</evidence>
<dbReference type="GO" id="GO:0000978">
    <property type="term" value="F:RNA polymerase II cis-regulatory region sequence-specific DNA binding"/>
    <property type="evidence" value="ECO:0007669"/>
    <property type="project" value="TreeGrafter"/>
</dbReference>
<dbReference type="STRING" id="72664.V4KYJ4"/>
<reference evidence="7 8" key="1">
    <citation type="journal article" date="2013" name="Front. Plant Sci.">
        <title>The Reference Genome of the Halophytic Plant Eutrema salsugineum.</title>
        <authorList>
            <person name="Yang R."/>
            <person name="Jarvis D.E."/>
            <person name="Chen H."/>
            <person name="Beilstein M.A."/>
            <person name="Grimwood J."/>
            <person name="Jenkins J."/>
            <person name="Shu S."/>
            <person name="Prochnik S."/>
            <person name="Xin M."/>
            <person name="Ma C."/>
            <person name="Schmutz J."/>
            <person name="Wing R.A."/>
            <person name="Mitchell-Olds T."/>
            <person name="Schumaker K.S."/>
            <person name="Wang X."/>
        </authorList>
    </citation>
    <scope>NUCLEOTIDE SEQUENCE [LARGE SCALE GENOMIC DNA]</scope>
</reference>
<keyword evidence="8" id="KW-1185">Reference proteome</keyword>
<gene>
    <name evidence="7" type="ORF">EUTSA_v10009669mg</name>
</gene>
<dbReference type="KEGG" id="eus:EUTSA_v10009669mg"/>
<dbReference type="Gene3D" id="3.40.1810.10">
    <property type="entry name" value="Transcription factor, MADS-box"/>
    <property type="match status" value="1"/>
</dbReference>
<dbReference type="AlphaFoldDB" id="V4KYJ4"/>
<dbReference type="Pfam" id="PF00319">
    <property type="entry name" value="SRF-TF"/>
    <property type="match status" value="1"/>
</dbReference>
<keyword evidence="4" id="KW-0804">Transcription</keyword>
<dbReference type="InterPro" id="IPR036879">
    <property type="entry name" value="TF_MADSbox_sf"/>
</dbReference>
<dbReference type="OMA" id="ITFSKCG"/>
<dbReference type="SMART" id="SM00432">
    <property type="entry name" value="MADS"/>
    <property type="match status" value="1"/>
</dbReference>
<dbReference type="SUPFAM" id="SSF55455">
    <property type="entry name" value="SRF-like"/>
    <property type="match status" value="1"/>
</dbReference>
<feature type="domain" description="MADS-box" evidence="6">
    <location>
        <begin position="76"/>
        <end position="136"/>
    </location>
</feature>
<sequence>MNNYKFHFQEKLCRYIKPPIKNPNDNFIPPSRLVMEGARETSSITYLTPTDQNQTPNALVTQHKKELTTQIPKTSRGRQKIEIKEIQVDSKRHVTFSKRRKGLFKKSAELSVLTGAKIAAITFSKCGRIYTFGPVDTLIDRYLRKSPVSLEVYHGEDAAEEEGNPWWERPVESVPEEDLEEYMAALSLLRENLGKRIIEMGNNTDRTVENVPTWPNNMMGWKPTMDMQSLSLDNRMDGFTQSRGGQNG</sequence>
<dbReference type="GO" id="GO:0046983">
    <property type="term" value="F:protein dimerization activity"/>
    <property type="evidence" value="ECO:0007669"/>
    <property type="project" value="InterPro"/>
</dbReference>
<protein>
    <recommendedName>
        <fullName evidence="6">MADS-box domain-containing protein</fullName>
    </recommendedName>
</protein>
<dbReference type="OrthoDB" id="1896642at2759"/>
<evidence type="ECO:0000313" key="7">
    <source>
        <dbReference type="EMBL" id="ESQ35072.1"/>
    </source>
</evidence>
<dbReference type="Proteomes" id="UP000030689">
    <property type="component" value="Unassembled WGS sequence"/>
</dbReference>
<dbReference type="InterPro" id="IPR002100">
    <property type="entry name" value="TF_MADSbox"/>
</dbReference>
<evidence type="ECO:0000256" key="4">
    <source>
        <dbReference type="ARBA" id="ARBA00023163"/>
    </source>
</evidence>
<evidence type="ECO:0000256" key="3">
    <source>
        <dbReference type="ARBA" id="ARBA00023125"/>
    </source>
</evidence>
<evidence type="ECO:0000256" key="5">
    <source>
        <dbReference type="ARBA" id="ARBA00023242"/>
    </source>
</evidence>
<dbReference type="PROSITE" id="PS50066">
    <property type="entry name" value="MADS_BOX_2"/>
    <property type="match status" value="1"/>
</dbReference>
<evidence type="ECO:0000313" key="8">
    <source>
        <dbReference type="Proteomes" id="UP000030689"/>
    </source>
</evidence>
<proteinExistence type="predicted"/>